<name>A0ABU3WNX1_9NOCA</name>
<evidence type="ECO:0000256" key="2">
    <source>
        <dbReference type="ARBA" id="ARBA00022814"/>
    </source>
</evidence>
<dbReference type="InterPro" id="IPR006027">
    <property type="entry name" value="NusB_RsmB_TIM44"/>
</dbReference>
<dbReference type="SUPFAM" id="SSF48013">
    <property type="entry name" value="NusB-like"/>
    <property type="match status" value="1"/>
</dbReference>
<evidence type="ECO:0000313" key="9">
    <source>
        <dbReference type="Proteomes" id="UP001275440"/>
    </source>
</evidence>
<dbReference type="Pfam" id="PF01029">
    <property type="entry name" value="NusB"/>
    <property type="match status" value="1"/>
</dbReference>
<evidence type="ECO:0000256" key="4">
    <source>
        <dbReference type="ARBA" id="ARBA00023015"/>
    </source>
</evidence>
<evidence type="ECO:0000256" key="6">
    <source>
        <dbReference type="HAMAP-Rule" id="MF_00073"/>
    </source>
</evidence>
<sequence length="173" mass="18648">MSGTQKKRLGARHKARKRAVDLLFEAEARDTDPIDLAADRVALALTDDQVAPVPPYTRTLVRGVAEHLDELDQLIADHLHEWTLARLPAVDRAILRIAAWELFHATDVPPVVAVDEAVELAKQLSTDDDSPAFVNGVLGQLVAVADQVRAAAAATSVHAVEKSDGPDRSGSQQ</sequence>
<dbReference type="EMBL" id="WBMO01000001">
    <property type="protein sequence ID" value="MDV2475656.1"/>
    <property type="molecule type" value="Genomic_DNA"/>
</dbReference>
<dbReference type="Gene3D" id="1.10.940.10">
    <property type="entry name" value="NusB-like"/>
    <property type="match status" value="1"/>
</dbReference>
<keyword evidence="3 6" id="KW-0694">RNA-binding</keyword>
<dbReference type="HAMAP" id="MF_00073">
    <property type="entry name" value="NusB"/>
    <property type="match status" value="1"/>
</dbReference>
<dbReference type="PANTHER" id="PTHR11078:SF3">
    <property type="entry name" value="ANTITERMINATION NUSB DOMAIN-CONTAINING PROTEIN"/>
    <property type="match status" value="1"/>
</dbReference>
<comment type="caution">
    <text evidence="8">The sequence shown here is derived from an EMBL/GenBank/DDBJ whole genome shotgun (WGS) entry which is preliminary data.</text>
</comment>
<feature type="domain" description="NusB/RsmB/TIM44" evidence="7">
    <location>
        <begin position="13"/>
        <end position="141"/>
    </location>
</feature>
<dbReference type="PANTHER" id="PTHR11078">
    <property type="entry name" value="N UTILIZATION SUBSTANCE PROTEIN B-RELATED"/>
    <property type="match status" value="1"/>
</dbReference>
<evidence type="ECO:0000256" key="5">
    <source>
        <dbReference type="ARBA" id="ARBA00023163"/>
    </source>
</evidence>
<dbReference type="InterPro" id="IPR035926">
    <property type="entry name" value="NusB-like_sf"/>
</dbReference>
<keyword evidence="2 6" id="KW-0889">Transcription antitermination</keyword>
<evidence type="ECO:0000256" key="3">
    <source>
        <dbReference type="ARBA" id="ARBA00022884"/>
    </source>
</evidence>
<keyword evidence="9" id="KW-1185">Reference proteome</keyword>
<accession>A0ABU3WNX1</accession>
<reference evidence="8 9" key="1">
    <citation type="submission" date="2019-10" db="EMBL/GenBank/DDBJ databases">
        <title>Draft Genome Assembly of Rhodococcus zopfii DSM44189.</title>
        <authorList>
            <person name="Sutton J.M."/>
            <person name="Akob D.M."/>
            <person name="Bushman T.J."/>
        </authorList>
    </citation>
    <scope>NUCLEOTIDE SEQUENCE [LARGE SCALE GENOMIC DNA]</scope>
    <source>
        <strain evidence="8 9">DSM 44189</strain>
    </source>
</reference>
<evidence type="ECO:0000313" key="8">
    <source>
        <dbReference type="EMBL" id="MDV2475656.1"/>
    </source>
</evidence>
<keyword evidence="5 6" id="KW-0804">Transcription</keyword>
<evidence type="ECO:0000259" key="7">
    <source>
        <dbReference type="Pfam" id="PF01029"/>
    </source>
</evidence>
<evidence type="ECO:0000256" key="1">
    <source>
        <dbReference type="ARBA" id="ARBA00005952"/>
    </source>
</evidence>
<gene>
    <name evidence="6 8" type="primary">nusB</name>
    <name evidence="8" type="ORF">F8M49_10190</name>
</gene>
<dbReference type="Proteomes" id="UP001275440">
    <property type="component" value="Unassembled WGS sequence"/>
</dbReference>
<comment type="similarity">
    <text evidence="1 6">Belongs to the NusB family.</text>
</comment>
<protein>
    <recommendedName>
        <fullName evidence="6">Transcription antitermination protein NusB</fullName>
    </recommendedName>
    <alternativeName>
        <fullName evidence="6">Antitermination factor NusB</fullName>
    </alternativeName>
</protein>
<dbReference type="InterPro" id="IPR011605">
    <property type="entry name" value="NusB_fam"/>
</dbReference>
<proteinExistence type="inferred from homology"/>
<comment type="function">
    <text evidence="6">Involved in transcription antitermination. Required for transcription of ribosomal RNA (rRNA) genes. Binds specifically to the boxA antiterminator sequence of the ribosomal RNA (rrn) operons.</text>
</comment>
<organism evidence="8 9">
    <name type="scientific">Rhodococcus zopfii</name>
    <dbReference type="NCBI Taxonomy" id="43772"/>
    <lineage>
        <taxon>Bacteria</taxon>
        <taxon>Bacillati</taxon>
        <taxon>Actinomycetota</taxon>
        <taxon>Actinomycetes</taxon>
        <taxon>Mycobacteriales</taxon>
        <taxon>Nocardiaceae</taxon>
        <taxon>Rhodococcus</taxon>
    </lineage>
</organism>
<keyword evidence="4 6" id="KW-0805">Transcription regulation</keyword>
<dbReference type="NCBIfam" id="TIGR01951">
    <property type="entry name" value="nusB"/>
    <property type="match status" value="1"/>
</dbReference>